<sequence length="459" mass="52018">MENVSMLTTKELDLTSDSVLPQIPEIFIDERKGHYLVLNPLGPWWFVGSKLHADFAALCDGKRSLGEIRERLSDYDGLTDEHMVLLAQSLQRAKIFTPTEKREMRPLSVIFFNITRRCNLRCPYCYYDSVAVKDETYEDELDSETWIELAGRIAEINPKAKIMISGGEPLIRPDAVSIIENIAQRHNVEVKLITNGTLFTDEIIERLSRVKKFSIQVSIDSMIPELNDKTREKGSLDKSMDTVRKLKAAGIDFVISSTVTSINIDNIRGFRDYCIKNGYGFRSSIFTLSGDLSKSNNDWLGLTSEQYFDACTYALEDFKPDTTMGHPVVPGVRRYGCGMGYGQMDISPDGSVFPCSHLNKPQFLIGNIKTSSIQQLIAEGEYRYGYCEVDNISYCTESKCPVRYFCTGGCRANTYNNFGEINARAKYCDQHKQSYISALWVYMMGPDYLKDSGKEDGRE</sequence>
<dbReference type="AlphaFoldDB" id="A0A369ASK2"/>
<proteinExistence type="predicted"/>
<keyword evidence="3" id="KW-0949">S-adenosyl-L-methionine</keyword>
<dbReference type="Gene3D" id="3.20.20.70">
    <property type="entry name" value="Aldolase class I"/>
    <property type="match status" value="1"/>
</dbReference>
<keyword evidence="4" id="KW-0479">Metal-binding</keyword>
<comment type="caution">
    <text evidence="9">The sequence shown here is derived from an EMBL/GenBank/DDBJ whole genome shotgun (WGS) entry which is preliminary data.</text>
</comment>
<evidence type="ECO:0000256" key="1">
    <source>
        <dbReference type="ARBA" id="ARBA00001966"/>
    </source>
</evidence>
<dbReference type="InterPro" id="IPR007197">
    <property type="entry name" value="rSAM"/>
</dbReference>
<evidence type="ECO:0000256" key="4">
    <source>
        <dbReference type="ARBA" id="ARBA00022723"/>
    </source>
</evidence>
<dbReference type="InterPro" id="IPR058240">
    <property type="entry name" value="rSAM_sf"/>
</dbReference>
<dbReference type="SFLD" id="SFLDG01067">
    <property type="entry name" value="SPASM/twitch_domain_containing"/>
    <property type="match status" value="1"/>
</dbReference>
<comment type="cofactor">
    <cofactor evidence="1">
        <name>[4Fe-4S] cluster</name>
        <dbReference type="ChEBI" id="CHEBI:49883"/>
    </cofactor>
</comment>
<dbReference type="GO" id="GO:0016491">
    <property type="term" value="F:oxidoreductase activity"/>
    <property type="evidence" value="ECO:0007669"/>
    <property type="project" value="UniProtKB-KW"/>
</dbReference>
<keyword evidence="5" id="KW-0560">Oxidoreductase</keyword>
<dbReference type="PROSITE" id="PS51918">
    <property type="entry name" value="RADICAL_SAM"/>
    <property type="match status" value="1"/>
</dbReference>
<keyword evidence="6" id="KW-0408">Iron</keyword>
<dbReference type="SUPFAM" id="SSF102114">
    <property type="entry name" value="Radical SAM enzymes"/>
    <property type="match status" value="1"/>
</dbReference>
<dbReference type="PANTHER" id="PTHR11228">
    <property type="entry name" value="RADICAL SAM DOMAIN PROTEIN"/>
    <property type="match status" value="1"/>
</dbReference>
<accession>A0A369ASK2</accession>
<keyword evidence="2" id="KW-0004">4Fe-4S</keyword>
<evidence type="ECO:0000256" key="7">
    <source>
        <dbReference type="ARBA" id="ARBA00023014"/>
    </source>
</evidence>
<evidence type="ECO:0000259" key="8">
    <source>
        <dbReference type="PROSITE" id="PS51918"/>
    </source>
</evidence>
<gene>
    <name evidence="9" type="ORF">DFR58_12321</name>
</gene>
<dbReference type="InterPro" id="IPR000385">
    <property type="entry name" value="MoaA_NifB_PqqE_Fe-S-bd_CS"/>
</dbReference>
<dbReference type="GO" id="GO:0032324">
    <property type="term" value="P:molybdopterin cofactor biosynthetic process"/>
    <property type="evidence" value="ECO:0007669"/>
    <property type="project" value="UniProtKB-ARBA"/>
</dbReference>
<dbReference type="SFLD" id="SFLDS00029">
    <property type="entry name" value="Radical_SAM"/>
    <property type="match status" value="1"/>
</dbReference>
<feature type="domain" description="Radical SAM core" evidence="8">
    <location>
        <begin position="104"/>
        <end position="321"/>
    </location>
</feature>
<dbReference type="InterPro" id="IPR023885">
    <property type="entry name" value="4Fe4S-binding_SPASM_dom"/>
</dbReference>
<dbReference type="RefSeq" id="WP_114299030.1">
    <property type="nucleotide sequence ID" value="NZ_QPJT01000023.1"/>
</dbReference>
<name>A0A369ASK2_9FIRM</name>
<dbReference type="NCBIfam" id="TIGR04085">
    <property type="entry name" value="rSAM_more_4Fe4S"/>
    <property type="match status" value="1"/>
</dbReference>
<keyword evidence="7" id="KW-0411">Iron-sulfur</keyword>
<evidence type="ECO:0000256" key="6">
    <source>
        <dbReference type="ARBA" id="ARBA00023004"/>
    </source>
</evidence>
<evidence type="ECO:0000313" key="9">
    <source>
        <dbReference type="EMBL" id="RCX12211.1"/>
    </source>
</evidence>
<dbReference type="Pfam" id="PF13186">
    <property type="entry name" value="SPASM"/>
    <property type="match status" value="1"/>
</dbReference>
<dbReference type="OrthoDB" id="7021155at2"/>
<dbReference type="Proteomes" id="UP000253034">
    <property type="component" value="Unassembled WGS sequence"/>
</dbReference>
<dbReference type="GO" id="GO:0051539">
    <property type="term" value="F:4 iron, 4 sulfur cluster binding"/>
    <property type="evidence" value="ECO:0007669"/>
    <property type="project" value="UniProtKB-KW"/>
</dbReference>
<keyword evidence="10" id="KW-1185">Reference proteome</keyword>
<dbReference type="SMART" id="SM00729">
    <property type="entry name" value="Elp3"/>
    <property type="match status" value="1"/>
</dbReference>
<organism evidence="9 10">
    <name type="scientific">Anaerobacterium chartisolvens</name>
    <dbReference type="NCBI Taxonomy" id="1297424"/>
    <lineage>
        <taxon>Bacteria</taxon>
        <taxon>Bacillati</taxon>
        <taxon>Bacillota</taxon>
        <taxon>Clostridia</taxon>
        <taxon>Eubacteriales</taxon>
        <taxon>Oscillospiraceae</taxon>
        <taxon>Anaerobacterium</taxon>
    </lineage>
</organism>
<dbReference type="Pfam" id="PF04055">
    <property type="entry name" value="Radical_SAM"/>
    <property type="match status" value="1"/>
</dbReference>
<evidence type="ECO:0000256" key="5">
    <source>
        <dbReference type="ARBA" id="ARBA00023002"/>
    </source>
</evidence>
<dbReference type="InterPro" id="IPR006638">
    <property type="entry name" value="Elp3/MiaA/NifB-like_rSAM"/>
</dbReference>
<dbReference type="PANTHER" id="PTHR11228:SF7">
    <property type="entry name" value="PQQA PEPTIDE CYCLASE"/>
    <property type="match status" value="1"/>
</dbReference>
<dbReference type="SFLD" id="SFLDG01386">
    <property type="entry name" value="main_SPASM_domain-containing"/>
    <property type="match status" value="1"/>
</dbReference>
<dbReference type="EMBL" id="QPJT01000023">
    <property type="protein sequence ID" value="RCX12211.1"/>
    <property type="molecule type" value="Genomic_DNA"/>
</dbReference>
<evidence type="ECO:0000256" key="3">
    <source>
        <dbReference type="ARBA" id="ARBA00022691"/>
    </source>
</evidence>
<dbReference type="SFLD" id="SFLDG01384">
    <property type="entry name" value="thioether_bond_formation_requi"/>
    <property type="match status" value="1"/>
</dbReference>
<dbReference type="PROSITE" id="PS01305">
    <property type="entry name" value="MOAA_NIFB_PQQE"/>
    <property type="match status" value="1"/>
</dbReference>
<dbReference type="InterPro" id="IPR050377">
    <property type="entry name" value="Radical_SAM_PqqE_MftC-like"/>
</dbReference>
<evidence type="ECO:0000313" key="10">
    <source>
        <dbReference type="Proteomes" id="UP000253034"/>
    </source>
</evidence>
<evidence type="ECO:0000256" key="2">
    <source>
        <dbReference type="ARBA" id="ARBA00022485"/>
    </source>
</evidence>
<dbReference type="CDD" id="cd01335">
    <property type="entry name" value="Radical_SAM"/>
    <property type="match status" value="1"/>
</dbReference>
<protein>
    <submittedName>
        <fullName evidence="9">Radical SAM protein with 4Fe4S-binding SPASM domain</fullName>
    </submittedName>
</protein>
<dbReference type="InterPro" id="IPR023867">
    <property type="entry name" value="Sulphatase_maturase_rSAM"/>
</dbReference>
<reference evidence="9 10" key="1">
    <citation type="submission" date="2018-07" db="EMBL/GenBank/DDBJ databases">
        <title>Genomic Encyclopedia of Type Strains, Phase IV (KMG-IV): sequencing the most valuable type-strain genomes for metagenomic binning, comparative biology and taxonomic classification.</title>
        <authorList>
            <person name="Goeker M."/>
        </authorList>
    </citation>
    <scope>NUCLEOTIDE SEQUENCE [LARGE SCALE GENOMIC DNA]</scope>
    <source>
        <strain evidence="9 10">DSM 27016</strain>
    </source>
</reference>
<dbReference type="InterPro" id="IPR013785">
    <property type="entry name" value="Aldolase_TIM"/>
</dbReference>
<dbReference type="GO" id="GO:0046872">
    <property type="term" value="F:metal ion binding"/>
    <property type="evidence" value="ECO:0007669"/>
    <property type="project" value="UniProtKB-KW"/>
</dbReference>